<feature type="region of interest" description="Disordered" evidence="1">
    <location>
        <begin position="76"/>
        <end position="105"/>
    </location>
</feature>
<feature type="compositionally biased region" description="Basic and acidic residues" evidence="1">
    <location>
        <begin position="82"/>
        <end position="96"/>
    </location>
</feature>
<comment type="caution">
    <text evidence="2">The sequence shown here is derived from an EMBL/GenBank/DDBJ whole genome shotgun (WGS) entry which is preliminary data.</text>
</comment>
<evidence type="ECO:0008006" key="4">
    <source>
        <dbReference type="Google" id="ProtNLM"/>
    </source>
</evidence>
<evidence type="ECO:0000313" key="3">
    <source>
        <dbReference type="Proteomes" id="UP001454036"/>
    </source>
</evidence>
<dbReference type="EMBL" id="BAABME010000864">
    <property type="protein sequence ID" value="GAA0146031.1"/>
    <property type="molecule type" value="Genomic_DNA"/>
</dbReference>
<dbReference type="InterPro" id="IPR018247">
    <property type="entry name" value="EF_Hand_1_Ca_BS"/>
</dbReference>
<name>A0AAV3P5L1_LITER</name>
<dbReference type="PROSITE" id="PS00018">
    <property type="entry name" value="EF_HAND_1"/>
    <property type="match status" value="1"/>
</dbReference>
<keyword evidence="3" id="KW-1185">Reference proteome</keyword>
<evidence type="ECO:0000256" key="1">
    <source>
        <dbReference type="SAM" id="MobiDB-lite"/>
    </source>
</evidence>
<gene>
    <name evidence="2" type="ORF">LIER_06077</name>
</gene>
<organism evidence="2 3">
    <name type="scientific">Lithospermum erythrorhizon</name>
    <name type="common">Purple gromwell</name>
    <name type="synonym">Lithospermum officinale var. erythrorhizon</name>
    <dbReference type="NCBI Taxonomy" id="34254"/>
    <lineage>
        <taxon>Eukaryota</taxon>
        <taxon>Viridiplantae</taxon>
        <taxon>Streptophyta</taxon>
        <taxon>Embryophyta</taxon>
        <taxon>Tracheophyta</taxon>
        <taxon>Spermatophyta</taxon>
        <taxon>Magnoliopsida</taxon>
        <taxon>eudicotyledons</taxon>
        <taxon>Gunneridae</taxon>
        <taxon>Pentapetalae</taxon>
        <taxon>asterids</taxon>
        <taxon>lamiids</taxon>
        <taxon>Boraginales</taxon>
        <taxon>Boraginaceae</taxon>
        <taxon>Boraginoideae</taxon>
        <taxon>Lithospermeae</taxon>
        <taxon>Lithospermum</taxon>
    </lineage>
</organism>
<protein>
    <recommendedName>
        <fullName evidence="4">EF-hand domain-containing protein</fullName>
    </recommendedName>
</protein>
<proteinExistence type="predicted"/>
<accession>A0AAV3P5L1</accession>
<dbReference type="AlphaFoldDB" id="A0AAV3P5L1"/>
<dbReference type="Proteomes" id="UP001454036">
    <property type="component" value="Unassembled WGS sequence"/>
</dbReference>
<reference evidence="2 3" key="1">
    <citation type="submission" date="2024-01" db="EMBL/GenBank/DDBJ databases">
        <title>The complete chloroplast genome sequence of Lithospermum erythrorhizon: insights into the phylogenetic relationship among Boraginaceae species and the maternal lineages of purple gromwells.</title>
        <authorList>
            <person name="Okada T."/>
            <person name="Watanabe K."/>
        </authorList>
    </citation>
    <scope>NUCLEOTIDE SEQUENCE [LARGE SCALE GENOMIC DNA]</scope>
</reference>
<sequence>MDEDGDDAITLEELMERTGLIWAEERIKKKYRGVHQQKSGRWGAVIRDDNDSPIIQHLFDSQGFLKSLWEEPLPDPGIESHNNLEVEPEKLEDSPRKIQTFLQTP</sequence>
<evidence type="ECO:0000313" key="2">
    <source>
        <dbReference type="EMBL" id="GAA0146031.1"/>
    </source>
</evidence>